<keyword evidence="1" id="KW-0723">Serine/threonine-protein kinase</keyword>
<evidence type="ECO:0000256" key="3">
    <source>
        <dbReference type="ARBA" id="ARBA00022840"/>
    </source>
</evidence>
<keyword evidence="7" id="KW-1185">Reference proteome</keyword>
<feature type="region of interest" description="Disordered" evidence="4">
    <location>
        <begin position="183"/>
        <end position="254"/>
    </location>
</feature>
<dbReference type="Proteomes" id="UP001153555">
    <property type="component" value="Unassembled WGS sequence"/>
</dbReference>
<dbReference type="SUPFAM" id="SSF56112">
    <property type="entry name" value="Protein kinase-like (PK-like)"/>
    <property type="match status" value="1"/>
</dbReference>
<keyword evidence="6" id="KW-0418">Kinase</keyword>
<evidence type="ECO:0000256" key="4">
    <source>
        <dbReference type="SAM" id="MobiDB-lite"/>
    </source>
</evidence>
<dbReference type="InterPro" id="IPR000719">
    <property type="entry name" value="Prot_kinase_dom"/>
</dbReference>
<dbReference type="AlphaFoldDB" id="A0A9N7NWS5"/>
<dbReference type="SUPFAM" id="SSF52402">
    <property type="entry name" value="Adenine nucleotide alpha hydrolases-like"/>
    <property type="match status" value="1"/>
</dbReference>
<evidence type="ECO:0000259" key="5">
    <source>
        <dbReference type="PROSITE" id="PS50011"/>
    </source>
</evidence>
<sequence>MSRRQTSGRGEHVVKSDVVVAVKVCKDIPRAALTWALTNVVRPGGCIRLLVLIPPHHSSLWHLAHFHFHFHNECTAGQWRLMSGTISEQNEYITEQCNQMLSQLHDIYDPEKVMVKVKVVFDSTQEAVASEAKRAQAHWVVLDKHMTKEAHVCTQQLNCNIVVVKHSEPKVLQLSLIETNKNHSPNELDSSNVPNASPTASTDRTTSLSSLDTFNLQPSYSSRESEFDQTDSDYSGSQIPSSRSTSISYSSPDSRNNLRQIMSLRIKSGPHDPPPLCSICHNKSPVFGNPPRIFSYHELERATAGVGCIVHRDLRPNNILLTHDFEPLVGDFGLARLQADGDAFEKTRVMGTFGYMAPEYAQTGQLCEKADVYSFGVILVELVTGRKAVDISRPKGEQCLTEWARPLLEENALSEHVDPCLMGCYSEREVHNMMHCALLCLQRDPESRPRMSQVLRMLEGD</sequence>
<feature type="compositionally biased region" description="Low complexity" evidence="4">
    <location>
        <begin position="235"/>
        <end position="254"/>
    </location>
</feature>
<keyword evidence="2" id="KW-0547">Nucleotide-binding</keyword>
<name>A0A9N7NWS5_STRHE</name>
<keyword evidence="3" id="KW-0067">ATP-binding</keyword>
<comment type="caution">
    <text evidence="6">The sequence shown here is derived from an EMBL/GenBank/DDBJ whole genome shotgun (WGS) entry which is preliminary data.</text>
</comment>
<dbReference type="InterPro" id="IPR014729">
    <property type="entry name" value="Rossmann-like_a/b/a_fold"/>
</dbReference>
<keyword evidence="6" id="KW-0808">Transferase</keyword>
<feature type="domain" description="Protein kinase" evidence="5">
    <location>
        <begin position="70"/>
        <end position="461"/>
    </location>
</feature>
<dbReference type="InterPro" id="IPR020635">
    <property type="entry name" value="Tyr_kinase_cat_dom"/>
</dbReference>
<evidence type="ECO:0000313" key="7">
    <source>
        <dbReference type="Proteomes" id="UP001153555"/>
    </source>
</evidence>
<accession>A0A9N7NWS5</accession>
<reference evidence="6" key="1">
    <citation type="submission" date="2019-12" db="EMBL/GenBank/DDBJ databases">
        <authorList>
            <person name="Scholes J."/>
        </authorList>
    </citation>
    <scope>NUCLEOTIDE SEQUENCE</scope>
</reference>
<dbReference type="PROSITE" id="PS50011">
    <property type="entry name" value="PROTEIN_KINASE_DOM"/>
    <property type="match status" value="1"/>
</dbReference>
<dbReference type="OrthoDB" id="1936432at2759"/>
<dbReference type="GO" id="GO:0005524">
    <property type="term" value="F:ATP binding"/>
    <property type="evidence" value="ECO:0007669"/>
    <property type="project" value="UniProtKB-KW"/>
</dbReference>
<evidence type="ECO:0000313" key="6">
    <source>
        <dbReference type="EMBL" id="CAA0840791.1"/>
    </source>
</evidence>
<dbReference type="PANTHER" id="PTHR47989:SF8">
    <property type="entry name" value="INACTIVE PROTEIN KINASE SELMODRAFT_444075-LIKE"/>
    <property type="match status" value="1"/>
</dbReference>
<organism evidence="6 7">
    <name type="scientific">Striga hermonthica</name>
    <name type="common">Purple witchweed</name>
    <name type="synonym">Buchnera hermonthica</name>
    <dbReference type="NCBI Taxonomy" id="68872"/>
    <lineage>
        <taxon>Eukaryota</taxon>
        <taxon>Viridiplantae</taxon>
        <taxon>Streptophyta</taxon>
        <taxon>Embryophyta</taxon>
        <taxon>Tracheophyta</taxon>
        <taxon>Spermatophyta</taxon>
        <taxon>Magnoliopsida</taxon>
        <taxon>eudicotyledons</taxon>
        <taxon>Gunneridae</taxon>
        <taxon>Pentapetalae</taxon>
        <taxon>asterids</taxon>
        <taxon>lamiids</taxon>
        <taxon>Lamiales</taxon>
        <taxon>Orobanchaceae</taxon>
        <taxon>Buchnereae</taxon>
        <taxon>Striga</taxon>
    </lineage>
</organism>
<gene>
    <name evidence="6" type="ORF">SHERM_06830</name>
</gene>
<dbReference type="InterPro" id="IPR008266">
    <property type="entry name" value="Tyr_kinase_AS"/>
</dbReference>
<dbReference type="EMBL" id="CACSLK010034002">
    <property type="protein sequence ID" value="CAA0840791.1"/>
    <property type="molecule type" value="Genomic_DNA"/>
</dbReference>
<dbReference type="SMART" id="SM00219">
    <property type="entry name" value="TyrKc"/>
    <property type="match status" value="1"/>
</dbReference>
<evidence type="ECO:0000256" key="2">
    <source>
        <dbReference type="ARBA" id="ARBA00022741"/>
    </source>
</evidence>
<dbReference type="PROSITE" id="PS00109">
    <property type="entry name" value="PROTEIN_KINASE_TYR"/>
    <property type="match status" value="1"/>
</dbReference>
<protein>
    <submittedName>
        <fullName evidence="6">Protein kinase superfamily protein</fullName>
    </submittedName>
</protein>
<dbReference type="Gene3D" id="1.10.510.10">
    <property type="entry name" value="Transferase(Phosphotransferase) domain 1"/>
    <property type="match status" value="1"/>
</dbReference>
<dbReference type="PANTHER" id="PTHR47989">
    <property type="entry name" value="OS01G0750732 PROTEIN"/>
    <property type="match status" value="1"/>
</dbReference>
<evidence type="ECO:0000256" key="1">
    <source>
        <dbReference type="ARBA" id="ARBA00022527"/>
    </source>
</evidence>
<dbReference type="InterPro" id="IPR011009">
    <property type="entry name" value="Kinase-like_dom_sf"/>
</dbReference>
<dbReference type="GO" id="GO:0004674">
    <property type="term" value="F:protein serine/threonine kinase activity"/>
    <property type="evidence" value="ECO:0007669"/>
    <property type="project" value="UniProtKB-KW"/>
</dbReference>
<dbReference type="Gene3D" id="3.40.50.620">
    <property type="entry name" value="HUPs"/>
    <property type="match status" value="1"/>
</dbReference>
<feature type="compositionally biased region" description="Polar residues" evidence="4">
    <location>
        <begin position="187"/>
        <end position="200"/>
    </location>
</feature>
<feature type="compositionally biased region" description="Low complexity" evidence="4">
    <location>
        <begin position="201"/>
        <end position="213"/>
    </location>
</feature>
<dbReference type="GO" id="GO:0004713">
    <property type="term" value="F:protein tyrosine kinase activity"/>
    <property type="evidence" value="ECO:0007669"/>
    <property type="project" value="InterPro"/>
</dbReference>
<dbReference type="Pfam" id="PF00069">
    <property type="entry name" value="Pkinase"/>
    <property type="match status" value="1"/>
</dbReference>
<proteinExistence type="predicted"/>